<dbReference type="Pfam" id="PF00023">
    <property type="entry name" value="Ank"/>
    <property type="match status" value="2"/>
</dbReference>
<evidence type="ECO:0000313" key="6">
    <source>
        <dbReference type="Proteomes" id="UP000742024"/>
    </source>
</evidence>
<dbReference type="Proteomes" id="UP000742024">
    <property type="component" value="Unassembled WGS sequence"/>
</dbReference>
<sequence length="540" mass="60066">MDISSFPTDIWNLIIEQLVIIVGIKNAVLLRRTNKAFDAAIMKAICIAQVVDIHDPCTPYLGLDMDQSLRGKIALVKSRSNVAATQDLLVAIDSVNRTLDMLTGELDNVSREKRHLTVAETISSSNRTNYSTGKAYDAMWDAQNTLCGAVTIGDLHLVKSLLEERQTSMPSVEVDGSTPYFGRPLVIAAGLGYLDIVRYLLNKGARASLVFRRDKQTTDEMDTVNRDSDTRWQFWLVGLENTDPTSAPSALRAAVLGQHKHVLRELLLPEYGLAEPASKVEFLICLIAAARGDVEIVQMLVNVMEGESLSDFRGLGQEMLWEAVRHDRKDVVQMLFDAGCVDANAFPYYPTRSLHGPLQWAAFLGKIDMMHFLLDRGADIHLNGLGRTGHSPIEGAAKSGQEEAVDLLLELGADPLLALRIAVKESQPRITKLVLDRFPDLLDRDDGQEGRLAMWHAVTRKNLRNITLLVERGVSLNDGYKQSWEIPINAAKDGKGQWVVDHLLSLGAHDTSEDVREEDCSLTTGLVQLEERTWQWVCKY</sequence>
<reference evidence="4 6" key="1">
    <citation type="journal article" date="2020" name="bioRxiv">
        <title>Whole genome comparisons of ergot fungi reveals the divergence and evolution of species within the genus Claviceps are the result of varying mechanisms driving genome evolution and host range expansion.</title>
        <authorList>
            <person name="Wyka S.A."/>
            <person name="Mondo S.J."/>
            <person name="Liu M."/>
            <person name="Dettman J."/>
            <person name="Nalam V."/>
            <person name="Broders K.D."/>
        </authorList>
    </citation>
    <scope>NUCLEOTIDE SEQUENCE</scope>
    <source>
        <strain evidence="4">CCC 1102</strain>
        <strain evidence="5 6">LM583</strain>
    </source>
</reference>
<organism evidence="4 7">
    <name type="scientific">Claviceps arundinis</name>
    <dbReference type="NCBI Taxonomy" id="1623583"/>
    <lineage>
        <taxon>Eukaryota</taxon>
        <taxon>Fungi</taxon>
        <taxon>Dikarya</taxon>
        <taxon>Ascomycota</taxon>
        <taxon>Pezizomycotina</taxon>
        <taxon>Sordariomycetes</taxon>
        <taxon>Hypocreomycetidae</taxon>
        <taxon>Hypocreales</taxon>
        <taxon>Clavicipitaceae</taxon>
        <taxon>Claviceps</taxon>
    </lineage>
</organism>
<dbReference type="InterPro" id="IPR002110">
    <property type="entry name" value="Ankyrin_rpt"/>
</dbReference>
<dbReference type="PROSITE" id="PS50088">
    <property type="entry name" value="ANK_REPEAT"/>
    <property type="match status" value="2"/>
</dbReference>
<dbReference type="InterPro" id="IPR036770">
    <property type="entry name" value="Ankyrin_rpt-contain_sf"/>
</dbReference>
<keyword evidence="1" id="KW-0677">Repeat</keyword>
<feature type="repeat" description="ANK" evidence="3">
    <location>
        <begin position="388"/>
        <end position="414"/>
    </location>
</feature>
<dbReference type="PANTHER" id="PTHR24198">
    <property type="entry name" value="ANKYRIN REPEAT AND PROTEIN KINASE DOMAIN-CONTAINING PROTEIN"/>
    <property type="match status" value="1"/>
</dbReference>
<dbReference type="Proteomes" id="UP000784919">
    <property type="component" value="Unassembled WGS sequence"/>
</dbReference>
<keyword evidence="2 3" id="KW-0040">ANK repeat</keyword>
<dbReference type="AlphaFoldDB" id="A0A9P7MQB7"/>
<dbReference type="SMART" id="SM00248">
    <property type="entry name" value="ANK"/>
    <property type="match status" value="6"/>
</dbReference>
<name>A0A9P7MQB7_9HYPO</name>
<dbReference type="EMBL" id="SRPR01000019">
    <property type="protein sequence ID" value="KAG5966549.1"/>
    <property type="molecule type" value="Genomic_DNA"/>
</dbReference>
<dbReference type="OrthoDB" id="20872at2759"/>
<dbReference type="PROSITE" id="PS50297">
    <property type="entry name" value="ANK_REP_REGION"/>
    <property type="match status" value="1"/>
</dbReference>
<evidence type="ECO:0000313" key="4">
    <source>
        <dbReference type="EMBL" id="KAG5963356.1"/>
    </source>
</evidence>
<evidence type="ECO:0000256" key="3">
    <source>
        <dbReference type="PROSITE-ProRule" id="PRU00023"/>
    </source>
</evidence>
<feature type="repeat" description="ANK" evidence="3">
    <location>
        <begin position="353"/>
        <end position="385"/>
    </location>
</feature>
<evidence type="ECO:0008006" key="8">
    <source>
        <dbReference type="Google" id="ProtNLM"/>
    </source>
</evidence>
<evidence type="ECO:0000313" key="5">
    <source>
        <dbReference type="EMBL" id="KAG5966549.1"/>
    </source>
</evidence>
<dbReference type="Gene3D" id="1.25.40.20">
    <property type="entry name" value="Ankyrin repeat-containing domain"/>
    <property type="match status" value="1"/>
</dbReference>
<evidence type="ECO:0000313" key="7">
    <source>
        <dbReference type="Proteomes" id="UP000784919"/>
    </source>
</evidence>
<proteinExistence type="predicted"/>
<protein>
    <recommendedName>
        <fullName evidence="8">Ankyrin</fullName>
    </recommendedName>
</protein>
<gene>
    <name evidence="4" type="ORF">E4U56_002776</name>
    <name evidence="5" type="ORF">E4U57_002198</name>
</gene>
<evidence type="ECO:0000256" key="1">
    <source>
        <dbReference type="ARBA" id="ARBA00022737"/>
    </source>
</evidence>
<accession>A0A9P7MQB7</accession>
<evidence type="ECO:0000256" key="2">
    <source>
        <dbReference type="ARBA" id="ARBA00023043"/>
    </source>
</evidence>
<keyword evidence="6" id="KW-1185">Reference proteome</keyword>
<comment type="caution">
    <text evidence="4">The sequence shown here is derived from an EMBL/GenBank/DDBJ whole genome shotgun (WGS) entry which is preliminary data.</text>
</comment>
<dbReference type="EMBL" id="SRPS01000195">
    <property type="protein sequence ID" value="KAG5963356.1"/>
    <property type="molecule type" value="Genomic_DNA"/>
</dbReference>
<dbReference type="SUPFAM" id="SSF48403">
    <property type="entry name" value="Ankyrin repeat"/>
    <property type="match status" value="1"/>
</dbReference>
<dbReference type="PANTHER" id="PTHR24198:SF165">
    <property type="entry name" value="ANKYRIN REPEAT-CONTAINING PROTEIN-RELATED"/>
    <property type="match status" value="1"/>
</dbReference>